<dbReference type="PANTHER" id="PTHR48050">
    <property type="entry name" value="STEROL 3-BETA-GLUCOSYLTRANSFERASE"/>
    <property type="match status" value="1"/>
</dbReference>
<dbReference type="PANTHER" id="PTHR48050:SF13">
    <property type="entry name" value="STEROL 3-BETA-GLUCOSYLTRANSFERASE UGT80A2"/>
    <property type="match status" value="1"/>
</dbReference>
<dbReference type="Gene3D" id="3.40.50.2000">
    <property type="entry name" value="Glycogen Phosphorylase B"/>
    <property type="match status" value="2"/>
</dbReference>
<dbReference type="CDD" id="cd03784">
    <property type="entry name" value="GT1_Gtf-like"/>
    <property type="match status" value="1"/>
</dbReference>
<dbReference type="Proteomes" id="UP000249467">
    <property type="component" value="Unassembled WGS sequence"/>
</dbReference>
<comment type="caution">
    <text evidence="1">The sequence shown here is derived from an EMBL/GenBank/DDBJ whole genome shotgun (WGS) entry which is preliminary data.</text>
</comment>
<dbReference type="GO" id="GO:0017000">
    <property type="term" value="P:antibiotic biosynthetic process"/>
    <property type="evidence" value="ECO:0007669"/>
    <property type="project" value="UniProtKB-ARBA"/>
</dbReference>
<reference evidence="1 2" key="1">
    <citation type="submission" date="2018-04" db="EMBL/GenBank/DDBJ databases">
        <authorList>
            <person name="Go L.Y."/>
            <person name="Mitchell J.A."/>
        </authorList>
    </citation>
    <scope>NUCLEOTIDE SEQUENCE [LARGE SCALE GENOMIC DNA]</scope>
    <source>
        <strain evidence="1">ULC066bin1</strain>
    </source>
</reference>
<dbReference type="GO" id="GO:0016758">
    <property type="term" value="F:hexosyltransferase activity"/>
    <property type="evidence" value="ECO:0007669"/>
    <property type="project" value="UniProtKB-ARBA"/>
</dbReference>
<dbReference type="Pfam" id="PF00201">
    <property type="entry name" value="UDPGT"/>
    <property type="match status" value="1"/>
</dbReference>
<dbReference type="FunFam" id="3.40.50.2000:FF:000072">
    <property type="entry name" value="Glycosyl transferase"/>
    <property type="match status" value="1"/>
</dbReference>
<dbReference type="SUPFAM" id="SSF53756">
    <property type="entry name" value="UDP-Glycosyltransferase/glycogen phosphorylase"/>
    <property type="match status" value="1"/>
</dbReference>
<dbReference type="EMBL" id="QBML01000014">
    <property type="protein sequence ID" value="PZO40624.1"/>
    <property type="molecule type" value="Genomic_DNA"/>
</dbReference>
<evidence type="ECO:0000313" key="1">
    <source>
        <dbReference type="EMBL" id="PZO40624.1"/>
    </source>
</evidence>
<keyword evidence="1" id="KW-0808">Transferase</keyword>
<dbReference type="InterPro" id="IPR050426">
    <property type="entry name" value="Glycosyltransferase_28"/>
</dbReference>
<reference evidence="1 2" key="2">
    <citation type="submission" date="2018-06" db="EMBL/GenBank/DDBJ databases">
        <title>Metagenomic assembly of (sub)arctic Cyanobacteria and their associated microbiome from non-axenic cultures.</title>
        <authorList>
            <person name="Baurain D."/>
        </authorList>
    </citation>
    <scope>NUCLEOTIDE SEQUENCE [LARGE SCALE GENOMIC DNA]</scope>
    <source>
        <strain evidence="1">ULC066bin1</strain>
    </source>
</reference>
<accession>A0A2W4W614</accession>
<organism evidence="1 2">
    <name type="scientific">Pseudanabaena frigida</name>
    <dbReference type="NCBI Taxonomy" id="945775"/>
    <lineage>
        <taxon>Bacteria</taxon>
        <taxon>Bacillati</taxon>
        <taxon>Cyanobacteriota</taxon>
        <taxon>Cyanophyceae</taxon>
        <taxon>Pseudanabaenales</taxon>
        <taxon>Pseudanabaenaceae</taxon>
        <taxon>Pseudanabaena</taxon>
    </lineage>
</organism>
<gene>
    <name evidence="1" type="ORF">DCF19_12110</name>
</gene>
<sequence>MAHIGIICVPATGHLNTMTPLGCELKKRGHQVTLIGLLDAKAKTEAAGLTFRAYAEKTCPLGFTPKSLVQLGELSGINALRYAINLYQQDIAVMMQECLEVVQGSKVNFLLIDQASFGASSIAELLGIPFITVTSTLMLNREESIPPFNFGWNYSLSPWARLRNKLGYKLLNILVKPLAETINGYRQSWNLPLFTDYNDTNSQIAQICRQPVEFEFPRQELPNYFHFTGSFHSPTSRAHVDFPYDKLNGKPLIYASMGTIQNRLLGVFSQIAEACQDLDVQLVISLGDSADPATLPSFKAEPIIVKYAPQLELLQKAKLTITHAGLNTTLESLSYGVPMVAIPIANDQPGTAARIAWTGTGVVIPVKKLTVPKLRNAIQTVLSESKYRDNAKKMQAAMQKSGGVKMAADIVEEAIATGKPVLRK</sequence>
<name>A0A2W4W614_9CYAN</name>
<dbReference type="AlphaFoldDB" id="A0A2W4W614"/>
<protein>
    <submittedName>
        <fullName evidence="1">Glycosyl transferase family 1</fullName>
    </submittedName>
</protein>
<dbReference type="InterPro" id="IPR002213">
    <property type="entry name" value="UDP_glucos_trans"/>
</dbReference>
<proteinExistence type="predicted"/>
<evidence type="ECO:0000313" key="2">
    <source>
        <dbReference type="Proteomes" id="UP000249467"/>
    </source>
</evidence>
<dbReference type="GO" id="GO:0008194">
    <property type="term" value="F:UDP-glycosyltransferase activity"/>
    <property type="evidence" value="ECO:0007669"/>
    <property type="project" value="InterPro"/>
</dbReference>